<gene>
    <name evidence="3" type="ORF">Ptr86124_007624</name>
    <name evidence="2" type="ORF">PtrM4_020300</name>
</gene>
<dbReference type="Proteomes" id="UP000249757">
    <property type="component" value="Unassembled WGS sequence"/>
</dbReference>
<reference evidence="5" key="4">
    <citation type="journal article" date="2022" name="Microb. Genom.">
        <title>A global pangenome for the wheat fungal pathogen Pyrenophora tritici-repentis and prediction of effector protein structural homology.</title>
        <authorList>
            <person name="Moolhuijzen P.M."/>
            <person name="See P.T."/>
            <person name="Shi G."/>
            <person name="Powell H.R."/>
            <person name="Cockram J."/>
            <person name="Jorgensen L.N."/>
            <person name="Benslimane H."/>
            <person name="Strelkov S.E."/>
            <person name="Turner J."/>
            <person name="Liu Z."/>
            <person name="Moffat C.S."/>
        </authorList>
    </citation>
    <scope>NUCLEOTIDE SEQUENCE [LARGE SCALE GENOMIC DNA]</scope>
</reference>
<evidence type="ECO:0000313" key="5">
    <source>
        <dbReference type="Proteomes" id="UP000249757"/>
    </source>
</evidence>
<keyword evidence="5" id="KW-1185">Reference proteome</keyword>
<evidence type="ECO:0000313" key="3">
    <source>
        <dbReference type="EMBL" id="KAI1513722.1"/>
    </source>
</evidence>
<dbReference type="AlphaFoldDB" id="A0A5M9LQL5"/>
<reference evidence="3" key="2">
    <citation type="submission" date="2021-05" db="EMBL/GenBank/DDBJ databases">
        <authorList>
            <person name="Moolhuijzen P.M."/>
            <person name="Moffat C.S."/>
        </authorList>
    </citation>
    <scope>NUCLEOTIDE SEQUENCE</scope>
    <source>
        <strain evidence="3">86-124</strain>
    </source>
</reference>
<reference evidence="2" key="1">
    <citation type="journal article" date="2018" name="BMC Genomics">
        <title>Comparative genomics of the wheat fungal pathogen Pyrenophora tritici-repentis reveals chromosomal variations and genome plasticity.</title>
        <authorList>
            <person name="Moolhuijzen P."/>
            <person name="See P.T."/>
            <person name="Hane J.K."/>
            <person name="Shi G."/>
            <person name="Liu Z."/>
            <person name="Oliver R.P."/>
            <person name="Moffat C.S."/>
        </authorList>
    </citation>
    <scope>NUCLEOTIDE SEQUENCE [LARGE SCALE GENOMIC DNA]</scope>
    <source>
        <strain evidence="2">M4</strain>
    </source>
</reference>
<dbReference type="Proteomes" id="UP000245464">
    <property type="component" value="Chromosome 1"/>
</dbReference>
<name>A0A5M9LQL5_9PLEO</name>
<evidence type="ECO:0000313" key="4">
    <source>
        <dbReference type="Proteomes" id="UP000245464"/>
    </source>
</evidence>
<evidence type="ECO:0000313" key="2">
    <source>
        <dbReference type="EMBL" id="KAF7577790.1"/>
    </source>
</evidence>
<sequence>MSRQMADETDFTPSPQAQFTPKAPPPPPPEAAIAQTRK</sequence>
<dbReference type="EMBL" id="NQIK02000001">
    <property type="protein sequence ID" value="KAF7577790.1"/>
    <property type="molecule type" value="Genomic_DNA"/>
</dbReference>
<organism evidence="2 4">
    <name type="scientific">Pyrenophora tritici-repentis</name>
    <dbReference type="NCBI Taxonomy" id="45151"/>
    <lineage>
        <taxon>Eukaryota</taxon>
        <taxon>Fungi</taxon>
        <taxon>Dikarya</taxon>
        <taxon>Ascomycota</taxon>
        <taxon>Pezizomycotina</taxon>
        <taxon>Dothideomycetes</taxon>
        <taxon>Pleosporomycetidae</taxon>
        <taxon>Pleosporales</taxon>
        <taxon>Pleosporineae</taxon>
        <taxon>Pleosporaceae</taxon>
        <taxon>Pyrenophora</taxon>
    </lineage>
</organism>
<reference evidence="3" key="3">
    <citation type="journal article" date="2022" name="bioRxiv">
        <title>A global pangenome for the wheat fungal pathogen Pyrenophora tritici-repentis and prediction of effector protein structural homology.</title>
        <authorList>
            <person name="Moolhuijzen P."/>
            <person name="See P.T."/>
            <person name="Shi G."/>
            <person name="Powell H.R."/>
            <person name="Cockram J."/>
            <person name="Jorgensen L.N."/>
            <person name="Benslimane H."/>
            <person name="Strelkov S.E."/>
            <person name="Turner J."/>
            <person name="Liu Z."/>
            <person name="Moffat C.S."/>
        </authorList>
    </citation>
    <scope>NUCLEOTIDE SEQUENCE</scope>
    <source>
        <strain evidence="3">86-124</strain>
    </source>
</reference>
<feature type="region of interest" description="Disordered" evidence="1">
    <location>
        <begin position="1"/>
        <end position="38"/>
    </location>
</feature>
<accession>A0A5M9LQL5</accession>
<comment type="caution">
    <text evidence="2">The sequence shown here is derived from an EMBL/GenBank/DDBJ whole genome shotgun (WGS) entry which is preliminary data.</text>
</comment>
<proteinExistence type="predicted"/>
<dbReference type="EMBL" id="NRDI02000009">
    <property type="protein sequence ID" value="KAI1513722.1"/>
    <property type="molecule type" value="Genomic_DNA"/>
</dbReference>
<evidence type="ECO:0000256" key="1">
    <source>
        <dbReference type="SAM" id="MobiDB-lite"/>
    </source>
</evidence>
<protein>
    <submittedName>
        <fullName evidence="2">Uncharacterized protein</fullName>
    </submittedName>
</protein>